<reference evidence="4" key="1">
    <citation type="submission" date="2016-06" db="EMBL/GenBank/DDBJ databases">
        <authorList>
            <person name="Varghese N."/>
            <person name="Submissions Spin"/>
        </authorList>
    </citation>
    <scope>NUCLEOTIDE SEQUENCE [LARGE SCALE GENOMIC DNA]</scope>
    <source>
        <strain evidence="4">DSM 44815</strain>
    </source>
</reference>
<feature type="transmembrane region" description="Helical" evidence="1">
    <location>
        <begin position="133"/>
        <end position="152"/>
    </location>
</feature>
<dbReference type="Proteomes" id="UP000199385">
    <property type="component" value="Chromosome I"/>
</dbReference>
<dbReference type="STRING" id="261654.GA0070611_1109"/>
<keyword evidence="1" id="KW-0472">Membrane</keyword>
<evidence type="ECO:0008006" key="5">
    <source>
        <dbReference type="Google" id="ProtNLM"/>
    </source>
</evidence>
<keyword evidence="1" id="KW-0812">Transmembrane</keyword>
<gene>
    <name evidence="3" type="ORF">GA0070611_1109</name>
</gene>
<name>A0A1A8Z8B8_9ACTN</name>
<feature type="transmembrane region" description="Helical" evidence="1">
    <location>
        <begin position="222"/>
        <end position="244"/>
    </location>
</feature>
<dbReference type="NCBIfam" id="NF038012">
    <property type="entry name" value="DMT_1"/>
    <property type="match status" value="1"/>
</dbReference>
<dbReference type="PANTHER" id="PTHR40761">
    <property type="entry name" value="CONSERVED INTEGRAL MEMBRANE ALANINE VALINE AND LEUCINE RICH PROTEIN-RELATED"/>
    <property type="match status" value="1"/>
</dbReference>
<dbReference type="EMBL" id="LT594323">
    <property type="protein sequence ID" value="SBT40032.1"/>
    <property type="molecule type" value="Genomic_DNA"/>
</dbReference>
<accession>A0A1A8Z8B8</accession>
<keyword evidence="1" id="KW-1133">Transmembrane helix</keyword>
<dbReference type="OrthoDB" id="4229124at2"/>
<dbReference type="PANTHER" id="PTHR40761:SF1">
    <property type="entry name" value="CONSERVED INTEGRAL MEMBRANE ALANINE VALINE AND LEUCINE RICH PROTEIN-RELATED"/>
    <property type="match status" value="1"/>
</dbReference>
<proteinExistence type="predicted"/>
<protein>
    <recommendedName>
        <fullName evidence="5">Magnesium transporter NIPA</fullName>
    </recommendedName>
</protein>
<feature type="transmembrane region" description="Helical" evidence="1">
    <location>
        <begin position="256"/>
        <end position="274"/>
    </location>
</feature>
<feature type="transmembrane region" description="Helical" evidence="1">
    <location>
        <begin position="69"/>
        <end position="91"/>
    </location>
</feature>
<evidence type="ECO:0000313" key="4">
    <source>
        <dbReference type="Proteomes" id="UP000199385"/>
    </source>
</evidence>
<evidence type="ECO:0000256" key="1">
    <source>
        <dbReference type="SAM" id="Phobius"/>
    </source>
</evidence>
<dbReference type="PATRIC" id="fig|261654.4.peg.1135"/>
<dbReference type="AlphaFoldDB" id="A0A1A8Z8B8"/>
<organism evidence="3 4">
    <name type="scientific">Micromonospora auratinigra</name>
    <dbReference type="NCBI Taxonomy" id="261654"/>
    <lineage>
        <taxon>Bacteria</taxon>
        <taxon>Bacillati</taxon>
        <taxon>Actinomycetota</taxon>
        <taxon>Actinomycetes</taxon>
        <taxon>Micromonosporales</taxon>
        <taxon>Micromonosporaceae</taxon>
        <taxon>Micromonospora</taxon>
    </lineage>
</organism>
<feature type="transmembrane region" description="Helical" evidence="1">
    <location>
        <begin position="161"/>
        <end position="179"/>
    </location>
</feature>
<sequence length="282" mass="29348">MIVAVLAALASAFSFALSTTLHQRAAKRQPPRRALDPRLLWRLLRTRLWQVGWVPDVVGTLAQALALRYGPLAVVQPVLASGLFMAVLLEAAWNRRLVQRRDLVATLVGLAGLVGFLVTVNPRAGLDEPGPTAWWWVGGGVGALVVACLVGARRAGDATRGALLGVATGALYGLAAALLKAVVTRLQGDPWVVLTDPRSAALVVVALLGVQLNQNAFQSGRIAAPLTALTLTEPVTGVLIGVTAFRETLSLDGARVLPVAVAAAALVTGVWLAGTAPRAAAR</sequence>
<feature type="chain" id="PRO_5038682432" description="Magnesium transporter NIPA" evidence="2">
    <location>
        <begin position="17"/>
        <end position="282"/>
    </location>
</feature>
<feature type="transmembrane region" description="Helical" evidence="1">
    <location>
        <begin position="103"/>
        <end position="121"/>
    </location>
</feature>
<evidence type="ECO:0000256" key="2">
    <source>
        <dbReference type="SAM" id="SignalP"/>
    </source>
</evidence>
<dbReference type="RefSeq" id="WP_091658455.1">
    <property type="nucleotide sequence ID" value="NZ_LT594323.1"/>
</dbReference>
<evidence type="ECO:0000313" key="3">
    <source>
        <dbReference type="EMBL" id="SBT40032.1"/>
    </source>
</evidence>
<keyword evidence="2" id="KW-0732">Signal</keyword>
<keyword evidence="4" id="KW-1185">Reference proteome</keyword>
<feature type="signal peptide" evidence="2">
    <location>
        <begin position="1"/>
        <end position="16"/>
    </location>
</feature>